<feature type="domain" description="SPEF2 C-terminal" evidence="1">
    <location>
        <begin position="31"/>
        <end position="183"/>
    </location>
</feature>
<dbReference type="PANTHER" id="PTHR14919">
    <property type="entry name" value="KPL2-RELATED"/>
    <property type="match status" value="1"/>
</dbReference>
<gene>
    <name evidence="2" type="ORF">SRAS04492_LOCUS7785</name>
</gene>
<dbReference type="PANTHER" id="PTHR14919:SF0">
    <property type="entry name" value="SPERM FLAGELLAR PROTEIN 2"/>
    <property type="match status" value="1"/>
</dbReference>
<protein>
    <recommendedName>
        <fullName evidence="1">SPEF2 C-terminal domain-containing protein</fullName>
    </recommendedName>
</protein>
<organism evidence="2">
    <name type="scientific">Strombidium rassoulzadegani</name>
    <dbReference type="NCBI Taxonomy" id="1082188"/>
    <lineage>
        <taxon>Eukaryota</taxon>
        <taxon>Sar</taxon>
        <taxon>Alveolata</taxon>
        <taxon>Ciliophora</taxon>
        <taxon>Intramacronucleata</taxon>
        <taxon>Spirotrichea</taxon>
        <taxon>Oligotrichia</taxon>
        <taxon>Strombidiidae</taxon>
        <taxon>Strombidium</taxon>
    </lineage>
</organism>
<name>A0A7S3FXA7_9SPIT</name>
<dbReference type="InterPro" id="IPR056199">
    <property type="entry name" value="SPEF2_C"/>
</dbReference>
<sequence length="216" mass="24540">MDFFVDKGILNFIEPPPEKLAALEEKIDGRFNIPQLKSLVSELKMVGDDDGCLSNRKTVEILLRKLQNSKSFADMGGLPKEWDGFTQNEFEKMVRNLDSSNQGRIDYRVLAICCILLKSPLPTKEAMDQLRKQLGLESVKREQFTKAKFWFEKTEGQRDREYSHPFPRVELLKGILFDLAQQNGEVACAPLLDALQLKAIRKGKSATYGEVLTADV</sequence>
<evidence type="ECO:0000313" key="2">
    <source>
        <dbReference type="EMBL" id="CAE0235978.1"/>
    </source>
</evidence>
<dbReference type="InterPro" id="IPR052634">
    <property type="entry name" value="Sperm_flagellar-bone_growth"/>
</dbReference>
<dbReference type="Pfam" id="PF24082">
    <property type="entry name" value="SPEF2_C"/>
    <property type="match status" value="1"/>
</dbReference>
<dbReference type="AlphaFoldDB" id="A0A7S3FXA7"/>
<evidence type="ECO:0000259" key="1">
    <source>
        <dbReference type="Pfam" id="PF24082"/>
    </source>
</evidence>
<reference evidence="2" key="1">
    <citation type="submission" date="2021-01" db="EMBL/GenBank/DDBJ databases">
        <authorList>
            <person name="Corre E."/>
            <person name="Pelletier E."/>
            <person name="Niang G."/>
            <person name="Scheremetjew M."/>
            <person name="Finn R."/>
            <person name="Kale V."/>
            <person name="Holt S."/>
            <person name="Cochrane G."/>
            <person name="Meng A."/>
            <person name="Brown T."/>
            <person name="Cohen L."/>
        </authorList>
    </citation>
    <scope>NUCLEOTIDE SEQUENCE</scope>
    <source>
        <strain evidence="2">Ras09</strain>
    </source>
</reference>
<proteinExistence type="predicted"/>
<accession>A0A7S3FXA7</accession>
<dbReference type="EMBL" id="HBIA01015522">
    <property type="protein sequence ID" value="CAE0235978.1"/>
    <property type="molecule type" value="Transcribed_RNA"/>
</dbReference>